<dbReference type="AlphaFoldDB" id="A0A9W6J139"/>
<evidence type="ECO:0000313" key="1">
    <source>
        <dbReference type="EMBL" id="GLK67773.1"/>
    </source>
</evidence>
<organism evidence="1 2">
    <name type="scientific">Hansschlegelia plantiphila</name>
    <dbReference type="NCBI Taxonomy" id="374655"/>
    <lineage>
        <taxon>Bacteria</taxon>
        <taxon>Pseudomonadati</taxon>
        <taxon>Pseudomonadota</taxon>
        <taxon>Alphaproteobacteria</taxon>
        <taxon>Hyphomicrobiales</taxon>
        <taxon>Methylopilaceae</taxon>
        <taxon>Hansschlegelia</taxon>
    </lineage>
</organism>
<reference evidence="1" key="2">
    <citation type="submission" date="2023-01" db="EMBL/GenBank/DDBJ databases">
        <authorList>
            <person name="Sun Q."/>
            <person name="Evtushenko L."/>
        </authorList>
    </citation>
    <scope>NUCLEOTIDE SEQUENCE</scope>
    <source>
        <strain evidence="1">VKM B-2347</strain>
    </source>
</reference>
<proteinExistence type="predicted"/>
<comment type="caution">
    <text evidence="1">The sequence shown here is derived from an EMBL/GenBank/DDBJ whole genome shotgun (WGS) entry which is preliminary data.</text>
</comment>
<reference evidence="1" key="1">
    <citation type="journal article" date="2014" name="Int. J. Syst. Evol. Microbiol.">
        <title>Complete genome sequence of Corynebacterium casei LMG S-19264T (=DSM 44701T), isolated from a smear-ripened cheese.</title>
        <authorList>
            <consortium name="US DOE Joint Genome Institute (JGI-PGF)"/>
            <person name="Walter F."/>
            <person name="Albersmeier A."/>
            <person name="Kalinowski J."/>
            <person name="Ruckert C."/>
        </authorList>
    </citation>
    <scope>NUCLEOTIDE SEQUENCE</scope>
    <source>
        <strain evidence="1">VKM B-2347</strain>
    </source>
</reference>
<protein>
    <submittedName>
        <fullName evidence="1">Uncharacterized protein</fullName>
    </submittedName>
</protein>
<dbReference type="Proteomes" id="UP001143372">
    <property type="component" value="Unassembled WGS sequence"/>
</dbReference>
<sequence length="68" mass="7612">MSDHKFTIGQHVTLAASGSARASGAFEILRLMPATREDLEPQYRVKSRTENHERVVAEGLITLRKDAF</sequence>
<dbReference type="RefSeq" id="WP_271168024.1">
    <property type="nucleotide sequence ID" value="NZ_BSFI01000007.1"/>
</dbReference>
<evidence type="ECO:0000313" key="2">
    <source>
        <dbReference type="Proteomes" id="UP001143372"/>
    </source>
</evidence>
<dbReference type="EMBL" id="BSFI01000007">
    <property type="protein sequence ID" value="GLK67773.1"/>
    <property type="molecule type" value="Genomic_DNA"/>
</dbReference>
<keyword evidence="2" id="KW-1185">Reference proteome</keyword>
<accession>A0A9W6J139</accession>
<gene>
    <name evidence="1" type="ORF">GCM10008179_14110</name>
</gene>
<name>A0A9W6J139_9HYPH</name>